<evidence type="ECO:0000313" key="3">
    <source>
        <dbReference type="Proteomes" id="UP000594263"/>
    </source>
</evidence>
<evidence type="ECO:0000313" key="2">
    <source>
        <dbReference type="EnsemblPlants" id="Kaladp0030s0109.1.v1.1"/>
    </source>
</evidence>
<protein>
    <submittedName>
        <fullName evidence="2">Uncharacterized protein</fullName>
    </submittedName>
</protein>
<dbReference type="Proteomes" id="UP000594263">
    <property type="component" value="Unplaced"/>
</dbReference>
<accession>A0A7N0ZT21</accession>
<feature type="compositionally biased region" description="Acidic residues" evidence="1">
    <location>
        <begin position="11"/>
        <end position="24"/>
    </location>
</feature>
<dbReference type="AlphaFoldDB" id="A0A7N0ZT21"/>
<keyword evidence="3" id="KW-1185">Reference proteome</keyword>
<feature type="compositionally biased region" description="Basic and acidic residues" evidence="1">
    <location>
        <begin position="1"/>
        <end position="10"/>
    </location>
</feature>
<feature type="region of interest" description="Disordered" evidence="1">
    <location>
        <begin position="1"/>
        <end position="80"/>
    </location>
</feature>
<feature type="compositionally biased region" description="Basic and acidic residues" evidence="1">
    <location>
        <begin position="26"/>
        <end position="38"/>
    </location>
</feature>
<reference evidence="2" key="1">
    <citation type="submission" date="2021-01" db="UniProtKB">
        <authorList>
            <consortium name="EnsemblPlants"/>
        </authorList>
    </citation>
    <scope>IDENTIFICATION</scope>
</reference>
<dbReference type="Gramene" id="Kaladp0030s0109.1.v1.1">
    <property type="protein sequence ID" value="Kaladp0030s0109.1.v1.1"/>
    <property type="gene ID" value="Kaladp0030s0109.v1.1"/>
</dbReference>
<proteinExistence type="predicted"/>
<evidence type="ECO:0000256" key="1">
    <source>
        <dbReference type="SAM" id="MobiDB-lite"/>
    </source>
</evidence>
<name>A0A7N0ZT21_KALFE</name>
<organism evidence="2 3">
    <name type="scientific">Kalanchoe fedtschenkoi</name>
    <name type="common">Lavender scallops</name>
    <name type="synonym">South American air plant</name>
    <dbReference type="NCBI Taxonomy" id="63787"/>
    <lineage>
        <taxon>Eukaryota</taxon>
        <taxon>Viridiplantae</taxon>
        <taxon>Streptophyta</taxon>
        <taxon>Embryophyta</taxon>
        <taxon>Tracheophyta</taxon>
        <taxon>Spermatophyta</taxon>
        <taxon>Magnoliopsida</taxon>
        <taxon>eudicotyledons</taxon>
        <taxon>Gunneridae</taxon>
        <taxon>Pentapetalae</taxon>
        <taxon>Saxifragales</taxon>
        <taxon>Crassulaceae</taxon>
        <taxon>Kalanchoe</taxon>
    </lineage>
</organism>
<dbReference type="EnsemblPlants" id="Kaladp0030s0109.1.v1.1">
    <property type="protein sequence ID" value="Kaladp0030s0109.1.v1.1"/>
    <property type="gene ID" value="Kaladp0030s0109.v1.1"/>
</dbReference>
<feature type="compositionally biased region" description="Acidic residues" evidence="1">
    <location>
        <begin position="39"/>
        <end position="49"/>
    </location>
</feature>
<sequence length="80" mass="9086">MGFEDDRYRDEDGEPVIDFDDQPSDDGGRSPEPLREEDLILDDDDEEEDGRSRTPAYDPDKATARPRKRLVKKGAEGMSV</sequence>